<dbReference type="Pfam" id="PF00535">
    <property type="entry name" value="Glycos_transf_2"/>
    <property type="match status" value="1"/>
</dbReference>
<dbReference type="Gene3D" id="3.90.550.10">
    <property type="entry name" value="Spore Coat Polysaccharide Biosynthesis Protein SpsA, Chain A"/>
    <property type="match status" value="1"/>
</dbReference>
<dbReference type="InterPro" id="IPR029044">
    <property type="entry name" value="Nucleotide-diphossugar_trans"/>
</dbReference>
<keyword evidence="4" id="KW-1185">Reference proteome</keyword>
<dbReference type="PANTHER" id="PTHR22916:SF3">
    <property type="entry name" value="UDP-GLCNAC:BETAGAL BETA-1,3-N-ACETYLGLUCOSAMINYLTRANSFERASE-LIKE PROTEIN 1"/>
    <property type="match status" value="1"/>
</dbReference>
<evidence type="ECO:0000313" key="4">
    <source>
        <dbReference type="Proteomes" id="UP000683511"/>
    </source>
</evidence>
<feature type="coiled-coil region" evidence="1">
    <location>
        <begin position="319"/>
        <end position="353"/>
    </location>
</feature>
<protein>
    <recommendedName>
        <fullName evidence="2">Glycosyltransferase 2-like domain-containing protein</fullName>
    </recommendedName>
</protein>
<evidence type="ECO:0000259" key="2">
    <source>
        <dbReference type="Pfam" id="PF00535"/>
    </source>
</evidence>
<gene>
    <name evidence="3" type="ORF">B6N60_00179</name>
</gene>
<dbReference type="SUPFAM" id="SSF53448">
    <property type="entry name" value="Nucleotide-diphospho-sugar transferases"/>
    <property type="match status" value="1"/>
</dbReference>
<feature type="domain" description="Glycosyltransferase 2-like" evidence="2">
    <location>
        <begin position="1"/>
        <end position="142"/>
    </location>
</feature>
<sequence>MTTYNHEKYIAEAINSVLNQSFTNFELIIVNDGSTDRTDEIIKSFNNKRITYIYQENQGTSAAVNRAILASQGKYIAFFSGDDVCNFNRLDQQFQYVSSHQYQIIFSGFEVIDDDSTIIHDEKIENWFLTDNQQRSDIINNFFFRGNCLNAITSFVKRDYLLDVGLFNPCSIQAQDFDIWIKLIKKYDFLIISDKLVKYRIRNNNNNLSSFVNDVRRDFEIYQIYRSIFDDMPYNLFKKSFSQKLKKFDFQDGLEYELEKAFMYLNHSWNLIKIIGCEKLFTLLQDTQALEVANKVYDFGLPQLYSLTKEIDFTNSLLLQNLERENQHIYANLQEVKDELGDLQNQIQAMESSKFWKMKKAWTRCKDLFQKTKPSF</sequence>
<proteinExistence type="predicted"/>
<dbReference type="Proteomes" id="UP000683511">
    <property type="component" value="Chromosome"/>
</dbReference>
<dbReference type="EMBL" id="CP021056">
    <property type="protein sequence ID" value="QXE21503.1"/>
    <property type="molecule type" value="Genomic_DNA"/>
</dbReference>
<organism evidence="3 4">
    <name type="scientific">Richelia sinica FACHB-800</name>
    <dbReference type="NCBI Taxonomy" id="1357546"/>
    <lineage>
        <taxon>Bacteria</taxon>
        <taxon>Bacillati</taxon>
        <taxon>Cyanobacteriota</taxon>
        <taxon>Cyanophyceae</taxon>
        <taxon>Nostocales</taxon>
        <taxon>Nostocaceae</taxon>
        <taxon>Richelia</taxon>
    </lineage>
</organism>
<dbReference type="InterPro" id="IPR001173">
    <property type="entry name" value="Glyco_trans_2-like"/>
</dbReference>
<dbReference type="CDD" id="cd00761">
    <property type="entry name" value="Glyco_tranf_GTA_type"/>
    <property type="match status" value="1"/>
</dbReference>
<accession>A0A975T4U3</accession>
<dbReference type="KEGG" id="rsin:B6N60_00179"/>
<dbReference type="PANTHER" id="PTHR22916">
    <property type="entry name" value="GLYCOSYLTRANSFERASE"/>
    <property type="match status" value="1"/>
</dbReference>
<evidence type="ECO:0000313" key="3">
    <source>
        <dbReference type="EMBL" id="QXE21503.1"/>
    </source>
</evidence>
<reference evidence="3" key="1">
    <citation type="submission" date="2017-04" db="EMBL/GenBank/DDBJ databases">
        <title>Genome deletions in a multicellular cyanobacterial endosymbiont for morphological adaptation in marine diatoms.</title>
        <authorList>
            <person name="Wang Y."/>
            <person name="Gao H."/>
            <person name="Li R."/>
            <person name="Xu X."/>
        </authorList>
    </citation>
    <scope>NUCLEOTIDE SEQUENCE</scope>
    <source>
        <strain evidence="3">FACHB 800</strain>
    </source>
</reference>
<dbReference type="GO" id="GO:0016758">
    <property type="term" value="F:hexosyltransferase activity"/>
    <property type="evidence" value="ECO:0007669"/>
    <property type="project" value="UniProtKB-ARBA"/>
</dbReference>
<name>A0A975T4U3_9NOST</name>
<dbReference type="AlphaFoldDB" id="A0A975T4U3"/>
<evidence type="ECO:0000256" key="1">
    <source>
        <dbReference type="SAM" id="Coils"/>
    </source>
</evidence>
<keyword evidence="1" id="KW-0175">Coiled coil</keyword>